<dbReference type="InterPro" id="IPR011447">
    <property type="entry name" value="DUF1552"/>
</dbReference>
<accession>A0A381UH64</accession>
<dbReference type="Pfam" id="PF07586">
    <property type="entry name" value="HXXSHH"/>
    <property type="match status" value="1"/>
</dbReference>
<evidence type="ECO:0000313" key="2">
    <source>
        <dbReference type="EMBL" id="SVA26988.1"/>
    </source>
</evidence>
<dbReference type="AlphaFoldDB" id="A0A381UH64"/>
<feature type="non-terminal residue" evidence="2">
    <location>
        <position position="317"/>
    </location>
</feature>
<name>A0A381UH64_9ZZZZ</name>
<feature type="region of interest" description="Disordered" evidence="1">
    <location>
        <begin position="233"/>
        <end position="253"/>
    </location>
</feature>
<dbReference type="EMBL" id="UINC01006348">
    <property type="protein sequence ID" value="SVA26988.1"/>
    <property type="molecule type" value="Genomic_DNA"/>
</dbReference>
<evidence type="ECO:0000256" key="1">
    <source>
        <dbReference type="SAM" id="MobiDB-lite"/>
    </source>
</evidence>
<gene>
    <name evidence="2" type="ORF">METZ01_LOCUS79842</name>
</gene>
<proteinExistence type="predicted"/>
<dbReference type="InterPro" id="IPR006311">
    <property type="entry name" value="TAT_signal"/>
</dbReference>
<sequence>MEKFHASRRQFLKGAGVAIALPMLESLPGVQAAQKTKRPVKRFVCLSNNYGVYQKAFFPDASQAGAGYDMPETLKALEKHRKDISLFQNLDHGFTGGHQGVPVLLSGVRPILAHNYAEGNISVDQKLAEYHGAATRFSSMTLGVRERNLLSFTRTGVQVPSIDMRAAYRAMFFEDTPQKKVSQADRFKRQNSILDVVRDQAKSLNRELSKQDQHKLGEYLDSVRTLEQKIGQQEPWINRPKPKTDVPEPNPGNRTEEQLKAMMEIIALALQTDSTRAITCVSGFANGDFGLNGGYHGFSHHGERPEPVAALKKIEGY</sequence>
<reference evidence="2" key="1">
    <citation type="submission" date="2018-05" db="EMBL/GenBank/DDBJ databases">
        <authorList>
            <person name="Lanie J.A."/>
            <person name="Ng W.-L."/>
            <person name="Kazmierczak K.M."/>
            <person name="Andrzejewski T.M."/>
            <person name="Davidsen T.M."/>
            <person name="Wayne K.J."/>
            <person name="Tettelin H."/>
            <person name="Glass J.I."/>
            <person name="Rusch D."/>
            <person name="Podicherti R."/>
            <person name="Tsui H.-C.T."/>
            <person name="Winkler M.E."/>
        </authorList>
    </citation>
    <scope>NUCLEOTIDE SEQUENCE</scope>
</reference>
<protein>
    <recommendedName>
        <fullName evidence="3">DUF1552 domain-containing protein</fullName>
    </recommendedName>
</protein>
<dbReference type="PROSITE" id="PS51318">
    <property type="entry name" value="TAT"/>
    <property type="match status" value="1"/>
</dbReference>
<organism evidence="2">
    <name type="scientific">marine metagenome</name>
    <dbReference type="NCBI Taxonomy" id="408172"/>
    <lineage>
        <taxon>unclassified sequences</taxon>
        <taxon>metagenomes</taxon>
        <taxon>ecological metagenomes</taxon>
    </lineage>
</organism>
<evidence type="ECO:0008006" key="3">
    <source>
        <dbReference type="Google" id="ProtNLM"/>
    </source>
</evidence>